<dbReference type="SUPFAM" id="SSF52317">
    <property type="entry name" value="Class I glutamine amidotransferase-like"/>
    <property type="match status" value="1"/>
</dbReference>
<dbReference type="PROSITE" id="PS51273">
    <property type="entry name" value="GATASE_TYPE_1"/>
    <property type="match status" value="1"/>
</dbReference>
<organism evidence="3 4">
    <name type="scientific">Belliella alkalica</name>
    <dbReference type="NCBI Taxonomy" id="1730871"/>
    <lineage>
        <taxon>Bacteria</taxon>
        <taxon>Pseudomonadati</taxon>
        <taxon>Bacteroidota</taxon>
        <taxon>Cytophagia</taxon>
        <taxon>Cytophagales</taxon>
        <taxon>Cyclobacteriaceae</taxon>
        <taxon>Belliella</taxon>
    </lineage>
</organism>
<reference evidence="3" key="1">
    <citation type="submission" date="2022-03" db="EMBL/GenBank/DDBJ databases">
        <title>De novo assembled genomes of Belliella spp. (Cyclobacteriaceae) strains.</title>
        <authorList>
            <person name="Szabo A."/>
            <person name="Korponai K."/>
            <person name="Felfoldi T."/>
        </authorList>
    </citation>
    <scope>NUCLEOTIDE SEQUENCE</scope>
    <source>
        <strain evidence="3">DSM 111903</strain>
    </source>
</reference>
<dbReference type="InterPro" id="IPR029062">
    <property type="entry name" value="Class_I_gatase-like"/>
</dbReference>
<dbReference type="Pfam" id="PF00117">
    <property type="entry name" value="GATase"/>
    <property type="match status" value="1"/>
</dbReference>
<proteinExistence type="predicted"/>
<sequence length="186" mass="21013">MLLLIDNFDSFSHILADYLRQTGKELKIVRNDVDVESLKLEVFQGVVLSPGPETPSRAGNLMAVLEYYHDKLPILGVCLGHQAIGEFFGAKLVKSNTPVHGKVYKVRKVSDHSVLLNLPNTFNVTRYHSLILEELPLSFQKLLETDRGEIMAISHRMLPIVGIQYHPEAHLTEFGLELIKNWVNSL</sequence>
<dbReference type="Gene3D" id="3.40.50.880">
    <property type="match status" value="1"/>
</dbReference>
<dbReference type="RefSeq" id="WP_241411245.1">
    <property type="nucleotide sequence ID" value="NZ_JAKZGO010000005.1"/>
</dbReference>
<dbReference type="InterPro" id="IPR006221">
    <property type="entry name" value="TrpG/PapA_dom"/>
</dbReference>
<dbReference type="NCBIfam" id="TIGR00566">
    <property type="entry name" value="trpG_papA"/>
    <property type="match status" value="1"/>
</dbReference>
<dbReference type="InterPro" id="IPR017926">
    <property type="entry name" value="GATASE"/>
</dbReference>
<gene>
    <name evidence="3" type="ORF">MM213_08200</name>
</gene>
<dbReference type="PANTHER" id="PTHR43418">
    <property type="entry name" value="MULTIFUNCTIONAL TRYPTOPHAN BIOSYNTHESIS PROTEIN-RELATED"/>
    <property type="match status" value="1"/>
</dbReference>
<name>A0ABS9VAK3_9BACT</name>
<protein>
    <submittedName>
        <fullName evidence="3">Aminodeoxychorismate/anthranilate synthase component II</fullName>
    </submittedName>
</protein>
<dbReference type="CDD" id="cd01743">
    <property type="entry name" value="GATase1_Anthranilate_Synthase"/>
    <property type="match status" value="1"/>
</dbReference>
<keyword evidence="1" id="KW-0315">Glutamine amidotransferase</keyword>
<evidence type="ECO:0000313" key="4">
    <source>
        <dbReference type="Proteomes" id="UP001165430"/>
    </source>
</evidence>
<dbReference type="Proteomes" id="UP001165430">
    <property type="component" value="Unassembled WGS sequence"/>
</dbReference>
<evidence type="ECO:0000259" key="2">
    <source>
        <dbReference type="Pfam" id="PF00117"/>
    </source>
</evidence>
<accession>A0ABS9VAK3</accession>
<dbReference type="InterPro" id="IPR050472">
    <property type="entry name" value="Anth_synth/Amidotransfase"/>
</dbReference>
<dbReference type="PANTHER" id="PTHR43418:SF4">
    <property type="entry name" value="MULTIFUNCTIONAL TRYPTOPHAN BIOSYNTHESIS PROTEIN"/>
    <property type="match status" value="1"/>
</dbReference>
<dbReference type="PRINTS" id="PR00099">
    <property type="entry name" value="CPSGATASE"/>
</dbReference>
<evidence type="ECO:0000256" key="1">
    <source>
        <dbReference type="ARBA" id="ARBA00022962"/>
    </source>
</evidence>
<evidence type="ECO:0000313" key="3">
    <source>
        <dbReference type="EMBL" id="MCH7413462.1"/>
    </source>
</evidence>
<dbReference type="PRINTS" id="PR00097">
    <property type="entry name" value="ANTSNTHASEII"/>
</dbReference>
<feature type="domain" description="Glutamine amidotransferase" evidence="2">
    <location>
        <begin position="3"/>
        <end position="183"/>
    </location>
</feature>
<dbReference type="PRINTS" id="PR00096">
    <property type="entry name" value="GATASE"/>
</dbReference>
<keyword evidence="4" id="KW-1185">Reference proteome</keyword>
<dbReference type="EMBL" id="JAKZGO010000005">
    <property type="protein sequence ID" value="MCH7413462.1"/>
    <property type="molecule type" value="Genomic_DNA"/>
</dbReference>
<comment type="caution">
    <text evidence="3">The sequence shown here is derived from an EMBL/GenBank/DDBJ whole genome shotgun (WGS) entry which is preliminary data.</text>
</comment>